<dbReference type="PANTHER" id="PTHR45436">
    <property type="entry name" value="SENSOR HISTIDINE KINASE YKOH"/>
    <property type="match status" value="1"/>
</dbReference>
<dbReference type="SMART" id="SM00387">
    <property type="entry name" value="HATPase_c"/>
    <property type="match status" value="1"/>
</dbReference>
<dbReference type="EMBL" id="CP071518">
    <property type="protein sequence ID" value="QSX78996.1"/>
    <property type="molecule type" value="Genomic_DNA"/>
</dbReference>
<dbReference type="RefSeq" id="WP_200615152.1">
    <property type="nucleotide sequence ID" value="NZ_CP071518.1"/>
</dbReference>
<evidence type="ECO:0000256" key="9">
    <source>
        <dbReference type="ARBA" id="ARBA00023012"/>
    </source>
</evidence>
<evidence type="ECO:0000256" key="1">
    <source>
        <dbReference type="ARBA" id="ARBA00000085"/>
    </source>
</evidence>
<dbReference type="InterPro" id="IPR036890">
    <property type="entry name" value="HATPase_C_sf"/>
</dbReference>
<protein>
    <recommendedName>
        <fullName evidence="3">histidine kinase</fullName>
        <ecNumber evidence="3">2.7.13.3</ecNumber>
    </recommendedName>
</protein>
<keyword evidence="6 11" id="KW-0812">Transmembrane</keyword>
<dbReference type="EC" id="2.7.13.3" evidence="3"/>
<dbReference type="PANTHER" id="PTHR45436:SF16">
    <property type="entry name" value="HISTIDINE KINASE"/>
    <property type="match status" value="1"/>
</dbReference>
<dbReference type="SMART" id="SM00388">
    <property type="entry name" value="HisKA"/>
    <property type="match status" value="1"/>
</dbReference>
<dbReference type="KEGG" id="lsf:I8J32_003515"/>
<dbReference type="InterPro" id="IPR050428">
    <property type="entry name" value="TCS_sensor_his_kinase"/>
</dbReference>
<keyword evidence="10 11" id="KW-0472">Membrane</keyword>
<evidence type="ECO:0000256" key="7">
    <source>
        <dbReference type="ARBA" id="ARBA00022777"/>
    </source>
</evidence>
<dbReference type="Gene3D" id="3.30.565.10">
    <property type="entry name" value="Histidine kinase-like ATPase, C-terminal domain"/>
    <property type="match status" value="1"/>
</dbReference>
<evidence type="ECO:0000256" key="11">
    <source>
        <dbReference type="SAM" id="Phobius"/>
    </source>
</evidence>
<gene>
    <name evidence="14" type="ORF">I8J32_003515</name>
</gene>
<dbReference type="InterPro" id="IPR036097">
    <property type="entry name" value="HisK_dim/P_sf"/>
</dbReference>
<dbReference type="Pfam" id="PF02518">
    <property type="entry name" value="HATPase_c"/>
    <property type="match status" value="1"/>
</dbReference>
<dbReference type="PROSITE" id="PS50109">
    <property type="entry name" value="HIS_KIN"/>
    <property type="match status" value="1"/>
</dbReference>
<reference evidence="14 15" key="1">
    <citation type="submission" date="2021-03" db="EMBL/GenBank/DDBJ databases">
        <title>Lysobacter sp. nov. isolated from soil of gangwondo yeongwol, south Korea.</title>
        <authorList>
            <person name="Kim K.R."/>
            <person name="Kim K.H."/>
            <person name="Jeon C.O."/>
        </authorList>
    </citation>
    <scope>NUCLEOTIDE SEQUENCE [LARGE SCALE GENOMIC DNA]</scope>
    <source>
        <strain evidence="14 15">R19</strain>
    </source>
</reference>
<proteinExistence type="predicted"/>
<feature type="domain" description="Histidine kinase" evidence="12">
    <location>
        <begin position="236"/>
        <end position="440"/>
    </location>
</feature>
<accession>A0A974Y067</accession>
<keyword evidence="8 11" id="KW-1133">Transmembrane helix</keyword>
<dbReference type="Gene3D" id="1.10.287.130">
    <property type="match status" value="1"/>
</dbReference>
<dbReference type="SUPFAM" id="SSF47384">
    <property type="entry name" value="Homodimeric domain of signal transducing histidine kinase"/>
    <property type="match status" value="1"/>
</dbReference>
<evidence type="ECO:0000313" key="15">
    <source>
        <dbReference type="Proteomes" id="UP000639274"/>
    </source>
</evidence>
<dbReference type="CDD" id="cd00082">
    <property type="entry name" value="HisKA"/>
    <property type="match status" value="1"/>
</dbReference>
<feature type="domain" description="HAMP" evidence="13">
    <location>
        <begin position="174"/>
        <end position="228"/>
    </location>
</feature>
<evidence type="ECO:0000259" key="12">
    <source>
        <dbReference type="PROSITE" id="PS50109"/>
    </source>
</evidence>
<comment type="subcellular location">
    <subcellularLocation>
        <location evidence="2">Membrane</location>
    </subcellularLocation>
</comment>
<feature type="transmembrane region" description="Helical" evidence="11">
    <location>
        <begin position="29"/>
        <end position="50"/>
    </location>
</feature>
<dbReference type="Pfam" id="PF00512">
    <property type="entry name" value="HisKA"/>
    <property type="match status" value="1"/>
</dbReference>
<keyword evidence="9" id="KW-0902">Two-component regulatory system</keyword>
<keyword evidence="15" id="KW-1185">Reference proteome</keyword>
<keyword evidence="4" id="KW-0597">Phosphoprotein</keyword>
<evidence type="ECO:0000256" key="6">
    <source>
        <dbReference type="ARBA" id="ARBA00022692"/>
    </source>
</evidence>
<dbReference type="GO" id="GO:0005886">
    <property type="term" value="C:plasma membrane"/>
    <property type="evidence" value="ECO:0007669"/>
    <property type="project" value="TreeGrafter"/>
</dbReference>
<dbReference type="InterPro" id="IPR003594">
    <property type="entry name" value="HATPase_dom"/>
</dbReference>
<dbReference type="InterPro" id="IPR004358">
    <property type="entry name" value="Sig_transdc_His_kin-like_C"/>
</dbReference>
<sequence length="440" mass="47903">MKSAPEIAAAAATPTAASAKRASSLRERILFALLGYVLLLTVVVIAQGFFAHERAERLVWEAMLTSELDDAVERMHRDPDYRWIDTHSMVLYDPHRGTELPAPLRGLAPGMHDDVVVGDRIHVVLVRQVDDRPLVLALDITDFERSEVDTALLVAGSTAGLLVLLGLVVAWAASRLVRPLGQLAQDIGALRPDQHGQHVPLPTRASSELQVIRESVNDYLQRQDRFVERERKFIATASHELRTPMAVIAGATELALQQHDLAPTTHHQLTRIQRTAGEVERLIALLLVLAKDPARLAQSSDHIALDRLLPRIVEDHLYLTEGKTLGVSLGALPPCAIDAPMPIVQAAIGNLLRNAIESSDRGEIVVRLETPATVVIEDPGHGMSPEEISAIYARVARGGGNGDDGIGLDLIARLCEHLGWALAFTSQPERGTTTTLTFPT</sequence>
<dbReference type="SUPFAM" id="SSF55874">
    <property type="entry name" value="ATPase domain of HSP90 chaperone/DNA topoisomerase II/histidine kinase"/>
    <property type="match status" value="1"/>
</dbReference>
<organism evidence="14 15">
    <name type="scientific">Agrilutibacter solisilvae</name>
    <dbReference type="NCBI Taxonomy" id="2763317"/>
    <lineage>
        <taxon>Bacteria</taxon>
        <taxon>Pseudomonadati</taxon>
        <taxon>Pseudomonadota</taxon>
        <taxon>Gammaproteobacteria</taxon>
        <taxon>Lysobacterales</taxon>
        <taxon>Lysobacteraceae</taxon>
        <taxon>Agrilutibacter</taxon>
    </lineage>
</organism>
<evidence type="ECO:0000259" key="13">
    <source>
        <dbReference type="PROSITE" id="PS50885"/>
    </source>
</evidence>
<evidence type="ECO:0000256" key="10">
    <source>
        <dbReference type="ARBA" id="ARBA00023136"/>
    </source>
</evidence>
<dbReference type="InterPro" id="IPR005467">
    <property type="entry name" value="His_kinase_dom"/>
</dbReference>
<dbReference type="AlphaFoldDB" id="A0A974Y067"/>
<comment type="catalytic activity">
    <reaction evidence="1">
        <text>ATP + protein L-histidine = ADP + protein N-phospho-L-histidine.</text>
        <dbReference type="EC" id="2.7.13.3"/>
    </reaction>
</comment>
<feature type="transmembrane region" description="Helical" evidence="11">
    <location>
        <begin position="151"/>
        <end position="173"/>
    </location>
</feature>
<evidence type="ECO:0000256" key="4">
    <source>
        <dbReference type="ARBA" id="ARBA00022553"/>
    </source>
</evidence>
<evidence type="ECO:0000256" key="3">
    <source>
        <dbReference type="ARBA" id="ARBA00012438"/>
    </source>
</evidence>
<keyword evidence="5" id="KW-0808">Transferase</keyword>
<dbReference type="Proteomes" id="UP000639274">
    <property type="component" value="Chromosome"/>
</dbReference>
<dbReference type="InterPro" id="IPR003660">
    <property type="entry name" value="HAMP_dom"/>
</dbReference>
<dbReference type="PRINTS" id="PR00344">
    <property type="entry name" value="BCTRLSENSOR"/>
</dbReference>
<keyword evidence="7 14" id="KW-0418">Kinase</keyword>
<dbReference type="GO" id="GO:0000155">
    <property type="term" value="F:phosphorelay sensor kinase activity"/>
    <property type="evidence" value="ECO:0007669"/>
    <property type="project" value="InterPro"/>
</dbReference>
<evidence type="ECO:0000313" key="14">
    <source>
        <dbReference type="EMBL" id="QSX78996.1"/>
    </source>
</evidence>
<name>A0A974Y067_9GAMM</name>
<dbReference type="InterPro" id="IPR003661">
    <property type="entry name" value="HisK_dim/P_dom"/>
</dbReference>
<evidence type="ECO:0000256" key="5">
    <source>
        <dbReference type="ARBA" id="ARBA00022679"/>
    </source>
</evidence>
<evidence type="ECO:0000256" key="8">
    <source>
        <dbReference type="ARBA" id="ARBA00022989"/>
    </source>
</evidence>
<evidence type="ECO:0000256" key="2">
    <source>
        <dbReference type="ARBA" id="ARBA00004370"/>
    </source>
</evidence>
<dbReference type="PROSITE" id="PS50885">
    <property type="entry name" value="HAMP"/>
    <property type="match status" value="1"/>
</dbReference>